<feature type="compositionally biased region" description="Basic and acidic residues" evidence="1">
    <location>
        <begin position="166"/>
        <end position="180"/>
    </location>
</feature>
<sequence length="204" mass="22116">MNRQRIFAALVLGLALSGTALAQEKQRIANEGTIGDKWMLADGLQLATATYPASLAPRGGSACIALGYLIGKDGTTSDFAVLKQWNSEAGEVAPVEGYWQAFAQAGADAVSQWRFKARPGVDVVVPTYTVATLGFQGGKQPMDAATLRGHCQIKDLADQLARVKSKRFERGDTTKQDMEKHRLRQQEQQVEDTLRRANSPPRGG</sequence>
<feature type="region of interest" description="Disordered" evidence="1">
    <location>
        <begin position="166"/>
        <end position="204"/>
    </location>
</feature>
<accession>A0ABT0A3E1</accession>
<dbReference type="Proteomes" id="UP001165423">
    <property type="component" value="Unassembled WGS sequence"/>
</dbReference>
<comment type="caution">
    <text evidence="3">The sequence shown here is derived from an EMBL/GenBank/DDBJ whole genome shotgun (WGS) entry which is preliminary data.</text>
</comment>
<organism evidence="3 4">
    <name type="scientific">Cognatiluteimonas sedimenti</name>
    <dbReference type="NCBI Taxonomy" id="2927791"/>
    <lineage>
        <taxon>Bacteria</taxon>
        <taxon>Pseudomonadati</taxon>
        <taxon>Pseudomonadota</taxon>
        <taxon>Gammaproteobacteria</taxon>
        <taxon>Lysobacterales</taxon>
        <taxon>Lysobacteraceae</taxon>
        <taxon>Cognatiluteimonas</taxon>
    </lineage>
</organism>
<gene>
    <name evidence="3" type="ORF">MQC88_05955</name>
</gene>
<protein>
    <recommendedName>
        <fullName evidence="5">TonB C-terminal domain-containing protein</fullName>
    </recommendedName>
</protein>
<feature type="chain" id="PRO_5045561933" description="TonB C-terminal domain-containing protein" evidence="2">
    <location>
        <begin position="23"/>
        <end position="204"/>
    </location>
</feature>
<evidence type="ECO:0000313" key="4">
    <source>
        <dbReference type="Proteomes" id="UP001165423"/>
    </source>
</evidence>
<reference evidence="3 4" key="1">
    <citation type="submission" date="2022-03" db="EMBL/GenBank/DDBJ databases">
        <title>Luteimonas soily sp. nov., a novel bacterium isolated from the soil.</title>
        <authorList>
            <person name="Zhang X."/>
        </authorList>
    </citation>
    <scope>NUCLEOTIDE SEQUENCE [LARGE SCALE GENOMIC DNA]</scope>
    <source>
        <strain evidence="3 4">50</strain>
    </source>
</reference>
<evidence type="ECO:0000256" key="1">
    <source>
        <dbReference type="SAM" id="MobiDB-lite"/>
    </source>
</evidence>
<dbReference type="EMBL" id="JALGCL010000001">
    <property type="protein sequence ID" value="MCJ0825504.1"/>
    <property type="molecule type" value="Genomic_DNA"/>
</dbReference>
<name>A0ABT0A3E1_9GAMM</name>
<dbReference type="RefSeq" id="WP_243319906.1">
    <property type="nucleotide sequence ID" value="NZ_JALGCL010000001.1"/>
</dbReference>
<evidence type="ECO:0000256" key="2">
    <source>
        <dbReference type="SAM" id="SignalP"/>
    </source>
</evidence>
<proteinExistence type="predicted"/>
<keyword evidence="4" id="KW-1185">Reference proteome</keyword>
<dbReference type="Gene3D" id="3.30.1150.10">
    <property type="match status" value="1"/>
</dbReference>
<evidence type="ECO:0008006" key="5">
    <source>
        <dbReference type="Google" id="ProtNLM"/>
    </source>
</evidence>
<evidence type="ECO:0000313" key="3">
    <source>
        <dbReference type="EMBL" id="MCJ0825504.1"/>
    </source>
</evidence>
<feature type="signal peptide" evidence="2">
    <location>
        <begin position="1"/>
        <end position="22"/>
    </location>
</feature>
<keyword evidence="2" id="KW-0732">Signal</keyword>